<dbReference type="AlphaFoldDB" id="A0A6G1LB91"/>
<dbReference type="EMBL" id="ML995831">
    <property type="protein sequence ID" value="KAF2769688.1"/>
    <property type="molecule type" value="Genomic_DNA"/>
</dbReference>
<evidence type="ECO:0000313" key="5">
    <source>
        <dbReference type="EMBL" id="KAF2769688.1"/>
    </source>
</evidence>
<dbReference type="InterPro" id="IPR051419">
    <property type="entry name" value="Lys/N-term_MeTrsfase_sf"/>
</dbReference>
<gene>
    <name evidence="5" type="ORF">EJ03DRAFT_271645</name>
</gene>
<comment type="similarity">
    <text evidence="1">Belongs to the methyltransferase superfamily.</text>
</comment>
<dbReference type="Proteomes" id="UP000799436">
    <property type="component" value="Unassembled WGS sequence"/>
</dbReference>
<dbReference type="PANTHER" id="PTHR12176:SF80">
    <property type="entry name" value="EEF1A LYSINE METHYLTRANSFERASE 4"/>
    <property type="match status" value="1"/>
</dbReference>
<keyword evidence="6" id="KW-1185">Reference proteome</keyword>
<dbReference type="OrthoDB" id="411785at2759"/>
<evidence type="ECO:0000259" key="4">
    <source>
        <dbReference type="Pfam" id="PF08241"/>
    </source>
</evidence>
<proteinExistence type="inferred from homology"/>
<dbReference type="CDD" id="cd02440">
    <property type="entry name" value="AdoMet_MTases"/>
    <property type="match status" value="1"/>
</dbReference>
<evidence type="ECO:0000256" key="3">
    <source>
        <dbReference type="ARBA" id="ARBA00022679"/>
    </source>
</evidence>
<evidence type="ECO:0000256" key="2">
    <source>
        <dbReference type="ARBA" id="ARBA00022603"/>
    </source>
</evidence>
<name>A0A6G1LB91_9PEZI</name>
<evidence type="ECO:0000313" key="6">
    <source>
        <dbReference type="Proteomes" id="UP000799436"/>
    </source>
</evidence>
<dbReference type="GO" id="GO:0008757">
    <property type="term" value="F:S-adenosylmethionine-dependent methyltransferase activity"/>
    <property type="evidence" value="ECO:0007669"/>
    <property type="project" value="InterPro"/>
</dbReference>
<keyword evidence="2 5" id="KW-0489">Methyltransferase</keyword>
<reference evidence="5" key="1">
    <citation type="journal article" date="2020" name="Stud. Mycol.">
        <title>101 Dothideomycetes genomes: a test case for predicting lifestyles and emergence of pathogens.</title>
        <authorList>
            <person name="Haridas S."/>
            <person name="Albert R."/>
            <person name="Binder M."/>
            <person name="Bloem J."/>
            <person name="Labutti K."/>
            <person name="Salamov A."/>
            <person name="Andreopoulos B."/>
            <person name="Baker S."/>
            <person name="Barry K."/>
            <person name="Bills G."/>
            <person name="Bluhm B."/>
            <person name="Cannon C."/>
            <person name="Castanera R."/>
            <person name="Culley D."/>
            <person name="Daum C."/>
            <person name="Ezra D."/>
            <person name="Gonzalez J."/>
            <person name="Henrissat B."/>
            <person name="Kuo A."/>
            <person name="Liang C."/>
            <person name="Lipzen A."/>
            <person name="Lutzoni F."/>
            <person name="Magnuson J."/>
            <person name="Mondo S."/>
            <person name="Nolan M."/>
            <person name="Ohm R."/>
            <person name="Pangilinan J."/>
            <person name="Park H.-J."/>
            <person name="Ramirez L."/>
            <person name="Alfaro M."/>
            <person name="Sun H."/>
            <person name="Tritt A."/>
            <person name="Yoshinaga Y."/>
            <person name="Zwiers L.-H."/>
            <person name="Turgeon B."/>
            <person name="Goodwin S."/>
            <person name="Spatafora J."/>
            <person name="Crous P."/>
            <person name="Grigoriev I."/>
        </authorList>
    </citation>
    <scope>NUCLEOTIDE SEQUENCE</scope>
    <source>
        <strain evidence="5">CBS 116005</strain>
    </source>
</reference>
<organism evidence="5 6">
    <name type="scientific">Teratosphaeria nubilosa</name>
    <dbReference type="NCBI Taxonomy" id="161662"/>
    <lineage>
        <taxon>Eukaryota</taxon>
        <taxon>Fungi</taxon>
        <taxon>Dikarya</taxon>
        <taxon>Ascomycota</taxon>
        <taxon>Pezizomycotina</taxon>
        <taxon>Dothideomycetes</taxon>
        <taxon>Dothideomycetidae</taxon>
        <taxon>Mycosphaerellales</taxon>
        <taxon>Teratosphaeriaceae</taxon>
        <taxon>Teratosphaeria</taxon>
    </lineage>
</organism>
<dbReference type="GO" id="GO:0032259">
    <property type="term" value="P:methylation"/>
    <property type="evidence" value="ECO:0007669"/>
    <property type="project" value="UniProtKB-KW"/>
</dbReference>
<keyword evidence="3 5" id="KW-0808">Transferase</keyword>
<feature type="domain" description="Methyltransferase type 11" evidence="4">
    <location>
        <begin position="56"/>
        <end position="158"/>
    </location>
</feature>
<dbReference type="PANTHER" id="PTHR12176">
    <property type="entry name" value="SAM-DEPENDENT METHYLTRANSFERASE SUPERFAMILY PROTEIN"/>
    <property type="match status" value="1"/>
</dbReference>
<sequence length="205" mass="23304">MGKDANEELSRAEYWDARYSAENEDAKAYDWLRQFQSIKPFFEKHLPPPDSNPEILHLGSGNSTLPADLLSLAYTHQTAIDFSPVVITHMSHQHPSITWLTMDIRHLSFPASTFDICIDKATLDAMLYGSLWDPEPEVAAHVKAYVDEVARVLKPGGLWLYVTWRQPHFIRPLTSREGVWEVEVESLSGGEGMLEYFGFVLRKVG</sequence>
<dbReference type="Pfam" id="PF08241">
    <property type="entry name" value="Methyltransf_11"/>
    <property type="match status" value="1"/>
</dbReference>
<protein>
    <submittedName>
        <fullName evidence="5">S-adenosyl-L-methionine-dependent methyltransferase</fullName>
    </submittedName>
</protein>
<dbReference type="Gene3D" id="3.40.50.150">
    <property type="entry name" value="Vaccinia Virus protein VP39"/>
    <property type="match status" value="1"/>
</dbReference>
<accession>A0A6G1LB91</accession>
<dbReference type="SUPFAM" id="SSF53335">
    <property type="entry name" value="S-adenosyl-L-methionine-dependent methyltransferases"/>
    <property type="match status" value="1"/>
</dbReference>
<dbReference type="InterPro" id="IPR029063">
    <property type="entry name" value="SAM-dependent_MTases_sf"/>
</dbReference>
<evidence type="ECO:0000256" key="1">
    <source>
        <dbReference type="ARBA" id="ARBA00008361"/>
    </source>
</evidence>
<dbReference type="InterPro" id="IPR013216">
    <property type="entry name" value="Methyltransf_11"/>
</dbReference>